<dbReference type="CDD" id="cd02891">
    <property type="entry name" value="A2M_like"/>
    <property type="match status" value="1"/>
</dbReference>
<dbReference type="InterPro" id="IPR002890">
    <property type="entry name" value="MG2"/>
</dbReference>
<accession>A0A2N9LVV0</accession>
<dbReference type="Gene3D" id="2.60.40.1930">
    <property type="match status" value="1"/>
</dbReference>
<comment type="similarity">
    <text evidence="1">Belongs to the protease inhibitor I39 (alpha-2-macroglobulin) family. Bacterial alpha-2-macroglobulin subfamily.</text>
</comment>
<evidence type="ECO:0000256" key="1">
    <source>
        <dbReference type="ARBA" id="ARBA00010556"/>
    </source>
</evidence>
<dbReference type="Gene3D" id="2.60.40.10">
    <property type="entry name" value="Immunoglobulins"/>
    <property type="match status" value="1"/>
</dbReference>
<dbReference type="GO" id="GO:0005615">
    <property type="term" value="C:extracellular space"/>
    <property type="evidence" value="ECO:0007669"/>
    <property type="project" value="InterPro"/>
</dbReference>
<dbReference type="Pfam" id="PF00207">
    <property type="entry name" value="A2M"/>
    <property type="match status" value="1"/>
</dbReference>
<dbReference type="GO" id="GO:0004866">
    <property type="term" value="F:endopeptidase inhibitor activity"/>
    <property type="evidence" value="ECO:0007669"/>
    <property type="project" value="InterPro"/>
</dbReference>
<evidence type="ECO:0000259" key="4">
    <source>
        <dbReference type="SMART" id="SM01359"/>
    </source>
</evidence>
<dbReference type="Pfam" id="PF01835">
    <property type="entry name" value="MG2"/>
    <property type="match status" value="1"/>
</dbReference>
<dbReference type="PANTHER" id="PTHR40094:SF1">
    <property type="entry name" value="UBIQUITIN DOMAIN-CONTAINING PROTEIN"/>
    <property type="match status" value="1"/>
</dbReference>
<dbReference type="InterPro" id="IPR041246">
    <property type="entry name" value="Bact_MG10"/>
</dbReference>
<proteinExistence type="inferred from homology"/>
<dbReference type="InterPro" id="IPR051802">
    <property type="entry name" value="YfhM-like"/>
</dbReference>
<dbReference type="SMART" id="SM01359">
    <property type="entry name" value="A2M_N_2"/>
    <property type="match status" value="1"/>
</dbReference>
<dbReference type="InterPro" id="IPR011626">
    <property type="entry name" value="Alpha-macroglobulin_TED"/>
</dbReference>
<feature type="chain" id="PRO_5014705668" evidence="3">
    <location>
        <begin position="31"/>
        <end position="1576"/>
    </location>
</feature>
<organism evidence="6 7">
    <name type="scientific">Candidatus Sulfuritelmatomonas gaucii</name>
    <dbReference type="NCBI Taxonomy" id="2043161"/>
    <lineage>
        <taxon>Bacteria</taxon>
        <taxon>Pseudomonadati</taxon>
        <taxon>Acidobacteriota</taxon>
        <taxon>Terriglobia</taxon>
        <taxon>Terriglobales</taxon>
        <taxon>Acidobacteriaceae</taxon>
        <taxon>Candidatus Sulfuritelmatomonas</taxon>
    </lineage>
</organism>
<evidence type="ECO:0000256" key="2">
    <source>
        <dbReference type="SAM" id="MobiDB-lite"/>
    </source>
</evidence>
<feature type="compositionally biased region" description="Acidic residues" evidence="2">
    <location>
        <begin position="471"/>
        <end position="492"/>
    </location>
</feature>
<evidence type="ECO:0000313" key="7">
    <source>
        <dbReference type="Proteomes" id="UP000239735"/>
    </source>
</evidence>
<dbReference type="PANTHER" id="PTHR40094">
    <property type="entry name" value="ALPHA-2-MACROGLOBULIN HOMOLOG"/>
    <property type="match status" value="1"/>
</dbReference>
<gene>
    <name evidence="6" type="ORF">SBA5_590009</name>
</gene>
<dbReference type="Pfam" id="PF07703">
    <property type="entry name" value="A2M_BRD"/>
    <property type="match status" value="1"/>
</dbReference>
<feature type="region of interest" description="Disordered" evidence="2">
    <location>
        <begin position="471"/>
        <end position="500"/>
    </location>
</feature>
<evidence type="ECO:0000256" key="3">
    <source>
        <dbReference type="SAM" id="SignalP"/>
    </source>
</evidence>
<feature type="domain" description="Alpha-2-macroglobulin bait region" evidence="4">
    <location>
        <begin position="673"/>
        <end position="812"/>
    </location>
</feature>
<dbReference type="Pfam" id="PF17791">
    <property type="entry name" value="MG3"/>
    <property type="match status" value="1"/>
</dbReference>
<sequence length="1576" mass="172764">MIYRKTLDRKATPAKALLGALIFLTLAASAAPATAKDAPRSFSLSTTRTFAPGESVKIQLIARNVPELEFRVYKVRDAGKFFAGLQDPHSFGEQHYAPQEQIDQRTFVERLHDFKAHLWWLIRRFFRGQFTDEARDSFREQQGKLGKRSQIVGATQFAQIPLLNPSQLVARWKLETPPALISETQQLPIDGLGPGVYLIEATDGTFKAYTVAIVTSIAVVERTDGARADLYVADRKSGAPIGDADVVLWANGQMQSSGKTGSDGLASLAVTIRGGALGAAPENVWILARHGTDAALVTPWGYNFEENGTQTERSYIYTDRPVYRPGHTVHIKGVVRREQNDTLVLPEARTVTLTVRGPDSKEVLRKELPLSPHGTVAIDLDLASDAALGYYWVQFAEQDIGGSGSFYVEEYKKPEYQVTVKPAVQRVLQGNSIQATIEARYFFGEPVSGAKVTYVVHTSTHYWWDQDEEVENGGDADAESDSAESSADEVDDTWGQTEQQEHQGVLDANGQLTVTLPTGIDSKHTDQDYRIEARVTDAANREVAGHSTVLATYGSFRLGVEPTSYVIQAGQPARIKVTAQDYDSKPVQTQVHIVATLEKWDSVTHERSETSVASKDATTGADGIVLVDLPINGSGDFEIKATAQTPENRTVEDFTYVWAWNGAGTWYQPNAQAQIIADKKSYSVGDTAHLLLVTGLDESWAVVTAEGDSVQSRRLIHLTGANAAFDVPITQQTQPNLVVTAVIVHNDQLMTAQKSLKVPLVERTLTITATPGKTQYEPEERASFDVLALDSAGKPVEADLSFGVVDEALYSVRPDATPDIVASFYPKRFVELEPQTSFDFYFSGQAGTKSPMLAGLANGLYHPRLAQVKPGSDLVVPKVRKAFPDTAYWNPAVRTGADGHARVEFNFPDALTTWRTTVRAMTDDSKAGSVVTRVLVRKNLIVRLAAPRFFRQGDETVLRVIAHNYLATAKDVTFALDVSGVDVISGQTQKINVPAKGESYVDWRVKARSVGNAVLTAKALTNEESDALQETLPVLPFGVKQRAAGTGVVFSGTGQNEWSISYPAGSDPGSRSLTITVAPSVAGTVFDALDYLTSYPWGCTEQTMSNFLPDVIVAQALDKLHLKSPIDRKTLNDMVAAGLERLASYQHDDGGWGWWQDDPSLVFMTAYVVSGLGQGKDAGYAIDETRLNNGRNWLLSTLNAHPDMIPDLRAYAVYALASTGGAPKGALDKTWESRDNLSDEGLALAGLALDAAGDSRAHQAAELLEKKAHTTDVDTYWQGNYDGMMDFWDDTSPETTAFALKLLIRQDRSSGLLPKAARWLAEHRDGDYWYSTKQTSMVIQGLTDYLTLSGELANSSDVEVLVNGSSMGKRQFGSENAFAAPWQIKVPLAQAESGGQLTIRKSGNGITYWSAESTWYSADRKSFQQGQLALNVTRDYYLLQKRQLKPTDPITYDLSPLNGPVHIGDIVAVKLALSGTNWKYLLAEDPIPAGTEFLSDPGLYTLNNKPDWWADWFTRKEFHDDRAAFFNTDFATRVEYVYLLKVDNPGKFQISPAQAGPMYQSNVETTTDPATLEVQP</sequence>
<dbReference type="SMART" id="SM01360">
    <property type="entry name" value="A2M"/>
    <property type="match status" value="1"/>
</dbReference>
<dbReference type="Proteomes" id="UP000239735">
    <property type="component" value="Unassembled WGS sequence"/>
</dbReference>
<name>A0A2N9LVV0_9BACT</name>
<dbReference type="EMBL" id="OKRB01000118">
    <property type="protein sequence ID" value="SPE27285.1"/>
    <property type="molecule type" value="Genomic_DNA"/>
</dbReference>
<dbReference type="SUPFAM" id="SSF48239">
    <property type="entry name" value="Terpenoid cyclases/Protein prenyltransferases"/>
    <property type="match status" value="1"/>
</dbReference>
<protein>
    <submittedName>
        <fullName evidence="6">Alpha-2-macroglobulin-like protein</fullName>
    </submittedName>
</protein>
<evidence type="ECO:0000259" key="5">
    <source>
        <dbReference type="SMART" id="SM01360"/>
    </source>
</evidence>
<dbReference type="SMART" id="SM01419">
    <property type="entry name" value="Thiol-ester_cl"/>
    <property type="match status" value="1"/>
</dbReference>
<dbReference type="InterPro" id="IPR011625">
    <property type="entry name" value="A2M_N_BRD"/>
</dbReference>
<dbReference type="Gene3D" id="2.20.130.20">
    <property type="match status" value="1"/>
</dbReference>
<feature type="domain" description="Alpha-2-macroglobulin" evidence="5">
    <location>
        <begin position="886"/>
        <end position="976"/>
    </location>
</feature>
<dbReference type="Pfam" id="PF17973">
    <property type="entry name" value="bMG10"/>
    <property type="match status" value="1"/>
</dbReference>
<dbReference type="InterPro" id="IPR013783">
    <property type="entry name" value="Ig-like_fold"/>
</dbReference>
<dbReference type="InterPro" id="IPR047565">
    <property type="entry name" value="Alpha-macroglob_thiol-ester_cl"/>
</dbReference>
<dbReference type="Gene3D" id="1.50.10.20">
    <property type="match status" value="1"/>
</dbReference>
<dbReference type="Gene3D" id="2.60.40.1940">
    <property type="match status" value="1"/>
</dbReference>
<reference evidence="7" key="1">
    <citation type="submission" date="2018-02" db="EMBL/GenBank/DDBJ databases">
        <authorList>
            <person name="Hausmann B."/>
        </authorList>
    </citation>
    <scope>NUCLEOTIDE SEQUENCE [LARGE SCALE GENOMIC DNA]</scope>
    <source>
        <strain evidence="7">Peat soil MAG SbA5</strain>
    </source>
</reference>
<keyword evidence="3" id="KW-0732">Signal</keyword>
<dbReference type="InterPro" id="IPR008930">
    <property type="entry name" value="Terpenoid_cyclase/PrenylTrfase"/>
</dbReference>
<feature type="signal peptide" evidence="3">
    <location>
        <begin position="1"/>
        <end position="30"/>
    </location>
</feature>
<dbReference type="InterPro" id="IPR041555">
    <property type="entry name" value="MG3"/>
</dbReference>
<evidence type="ECO:0000313" key="6">
    <source>
        <dbReference type="EMBL" id="SPE27285.1"/>
    </source>
</evidence>
<dbReference type="InterPro" id="IPR001599">
    <property type="entry name" value="Macroglobln_a2"/>
</dbReference>
<dbReference type="Pfam" id="PF07678">
    <property type="entry name" value="TED_complement"/>
    <property type="match status" value="1"/>
</dbReference>